<accession>A0ABW3HTW6</accession>
<dbReference type="Proteomes" id="UP001596989">
    <property type="component" value="Unassembled WGS sequence"/>
</dbReference>
<name>A0ABW3HTW6_9BACL</name>
<sequence length="573" mass="62162">MNKNKTYKLELITLGTKNAQSSGYRHEVDEIMVFNPETNTVTQPTNDADPNDNLSTYATGIVVKQDHRQNALRVMTDGVKTFKDLAAGSTDYGSVDFADSYDGASGKTEDFWGLTFDENYLFDKVIYTTGAIFPDGGWFIDDSLKVQVRKYGQWVDVTGLQVAPVYPYNNTAGPAISGDTELTGTSYTFTFNDTWGDAIRVYGTPYKHTNNLAFTSISELEVYYVDQDADTPGMPGTIEALSISGDDEVAVNDTIALSANVTPISAEGQMLIWETSDGTIATVNENGIVTGIKGGTVTITVSSEDGTATDTHNVTVITNSVEGVTIAGADEVKKGKTISLTANITPENASNQLVNWVSSDETVATVNDQGVVTGIELGTATITVTTVDGSKTAQHDVTVVVPTPVNAKNDDNIALTEGAALVSLGDQFNNALGQMTDENKNTANWNFATSLNESAQGREEDYWGLTFDNYYGFNKVVYTTGPMFPDGGWFIDNSLKVQVRQYAVWVDVTGLNVTPQYPYYNTAGPAANNTGTSYTFTFDDSWGDGIRIYGKPYKHSNDFTFTTIVEFEAYYTN</sequence>
<gene>
    <name evidence="2" type="ORF">ACFQ2I_16395</name>
</gene>
<comment type="caution">
    <text evidence="2">The sequence shown here is derived from an EMBL/GenBank/DDBJ whole genome shotgun (WGS) entry which is preliminary data.</text>
</comment>
<evidence type="ECO:0000259" key="1">
    <source>
        <dbReference type="SMART" id="SM00635"/>
    </source>
</evidence>
<evidence type="ECO:0000313" key="2">
    <source>
        <dbReference type="EMBL" id="MFD0960971.1"/>
    </source>
</evidence>
<evidence type="ECO:0000313" key="3">
    <source>
        <dbReference type="Proteomes" id="UP001596989"/>
    </source>
</evidence>
<dbReference type="Pfam" id="PF02368">
    <property type="entry name" value="Big_2"/>
    <property type="match status" value="2"/>
</dbReference>
<dbReference type="Gene3D" id="2.60.40.1080">
    <property type="match status" value="2"/>
</dbReference>
<dbReference type="EMBL" id="JBHTJZ010000026">
    <property type="protein sequence ID" value="MFD0960971.1"/>
    <property type="molecule type" value="Genomic_DNA"/>
</dbReference>
<organism evidence="2 3">
    <name type="scientific">Paenibacillus chungangensis</name>
    <dbReference type="NCBI Taxonomy" id="696535"/>
    <lineage>
        <taxon>Bacteria</taxon>
        <taxon>Bacillati</taxon>
        <taxon>Bacillota</taxon>
        <taxon>Bacilli</taxon>
        <taxon>Bacillales</taxon>
        <taxon>Paenibacillaceae</taxon>
        <taxon>Paenibacillus</taxon>
    </lineage>
</organism>
<dbReference type="InterPro" id="IPR003343">
    <property type="entry name" value="Big_2"/>
</dbReference>
<feature type="domain" description="BIG2" evidence="1">
    <location>
        <begin position="237"/>
        <end position="313"/>
    </location>
</feature>
<protein>
    <submittedName>
        <fullName evidence="2">Ig domain-containing protein</fullName>
    </submittedName>
</protein>
<dbReference type="RefSeq" id="WP_377566062.1">
    <property type="nucleotide sequence ID" value="NZ_JBHTJZ010000026.1"/>
</dbReference>
<dbReference type="InterPro" id="IPR008964">
    <property type="entry name" value="Invasin/intimin_cell_adhesion"/>
</dbReference>
<reference evidence="3" key="1">
    <citation type="journal article" date="2019" name="Int. J. Syst. Evol. Microbiol.">
        <title>The Global Catalogue of Microorganisms (GCM) 10K type strain sequencing project: providing services to taxonomists for standard genome sequencing and annotation.</title>
        <authorList>
            <consortium name="The Broad Institute Genomics Platform"/>
            <consortium name="The Broad Institute Genome Sequencing Center for Infectious Disease"/>
            <person name="Wu L."/>
            <person name="Ma J."/>
        </authorList>
    </citation>
    <scope>NUCLEOTIDE SEQUENCE [LARGE SCALE GENOMIC DNA]</scope>
    <source>
        <strain evidence="3">CCUG 59129</strain>
    </source>
</reference>
<feature type="domain" description="BIG2" evidence="1">
    <location>
        <begin position="320"/>
        <end position="396"/>
    </location>
</feature>
<keyword evidence="3" id="KW-1185">Reference proteome</keyword>
<dbReference type="SUPFAM" id="SSF49373">
    <property type="entry name" value="Invasin/intimin cell-adhesion fragments"/>
    <property type="match status" value="2"/>
</dbReference>
<dbReference type="SMART" id="SM00635">
    <property type="entry name" value="BID_2"/>
    <property type="match status" value="2"/>
</dbReference>
<proteinExistence type="predicted"/>